<name>A0A6N2BL46_SOLCI</name>
<proteinExistence type="predicted"/>
<protein>
    <submittedName>
        <fullName evidence="2">Uncharacterized protein</fullName>
    </submittedName>
</protein>
<dbReference type="AlphaFoldDB" id="A0A6N2BL46"/>
<reference evidence="2" key="1">
    <citation type="submission" date="2019-05" db="EMBL/GenBank/DDBJ databases">
        <title>The de novo reference genome and transcriptome assemblies of the wild tomato species Solanum chilense.</title>
        <authorList>
            <person name="Stam R."/>
            <person name="Nosenko T."/>
            <person name="Hoerger A.C."/>
            <person name="Stephan W."/>
            <person name="Seidel M.A."/>
            <person name="Kuhn J.M.M."/>
            <person name="Haberer G."/>
            <person name="Tellier A."/>
        </authorList>
    </citation>
    <scope>NUCLEOTIDE SEQUENCE</scope>
    <source>
        <tissue evidence="2">Mature leaves</tissue>
    </source>
</reference>
<evidence type="ECO:0000313" key="2">
    <source>
        <dbReference type="EMBL" id="TMW95374.1"/>
    </source>
</evidence>
<dbReference type="EMBL" id="RXGB01002368">
    <property type="protein sequence ID" value="TMW95374.1"/>
    <property type="molecule type" value="Genomic_DNA"/>
</dbReference>
<comment type="caution">
    <text evidence="2">The sequence shown here is derived from an EMBL/GenBank/DDBJ whole genome shotgun (WGS) entry which is preliminary data.</text>
</comment>
<feature type="region of interest" description="Disordered" evidence="1">
    <location>
        <begin position="1"/>
        <end position="27"/>
    </location>
</feature>
<evidence type="ECO:0000256" key="1">
    <source>
        <dbReference type="SAM" id="MobiDB-lite"/>
    </source>
</evidence>
<accession>A0A6N2BL46</accession>
<gene>
    <name evidence="2" type="ORF">EJD97_008981</name>
</gene>
<sequence length="67" mass="7385">MVTMETKSQNPMTNSIQPNLISNGQNALGPGEFTEFRCGLKMDGNNWKAQVQRDGECGSGCRSSEFR</sequence>
<organism evidence="2">
    <name type="scientific">Solanum chilense</name>
    <name type="common">Tomato</name>
    <name type="synonym">Lycopersicon chilense</name>
    <dbReference type="NCBI Taxonomy" id="4083"/>
    <lineage>
        <taxon>Eukaryota</taxon>
        <taxon>Viridiplantae</taxon>
        <taxon>Streptophyta</taxon>
        <taxon>Embryophyta</taxon>
        <taxon>Tracheophyta</taxon>
        <taxon>Spermatophyta</taxon>
        <taxon>Magnoliopsida</taxon>
        <taxon>eudicotyledons</taxon>
        <taxon>Gunneridae</taxon>
        <taxon>Pentapetalae</taxon>
        <taxon>asterids</taxon>
        <taxon>lamiids</taxon>
        <taxon>Solanales</taxon>
        <taxon>Solanaceae</taxon>
        <taxon>Solanoideae</taxon>
        <taxon>Solaneae</taxon>
        <taxon>Solanum</taxon>
        <taxon>Solanum subgen. Lycopersicon</taxon>
    </lineage>
</organism>
<feature type="compositionally biased region" description="Polar residues" evidence="1">
    <location>
        <begin position="1"/>
        <end position="26"/>
    </location>
</feature>